<dbReference type="Proteomes" id="UP000033618">
    <property type="component" value="Unassembled WGS sequence"/>
</dbReference>
<dbReference type="OrthoDB" id="9108981at2"/>
<reference evidence="1 2" key="1">
    <citation type="submission" date="2015-03" db="EMBL/GenBank/DDBJ databases">
        <title>Draft Genome Sequence of Burkholderia andropogonis type strain ICMP2807, isolated from Sorghum bicolor.</title>
        <authorList>
            <person name="Lopes-Santos L."/>
            <person name="Castro D.B."/>
            <person name="Ottoboni L.M."/>
            <person name="Park D."/>
            <person name="Weirc B.S."/>
            <person name="Destefano S.A."/>
        </authorList>
    </citation>
    <scope>NUCLEOTIDE SEQUENCE [LARGE SCALE GENOMIC DNA]</scope>
    <source>
        <strain evidence="1 2">ICMP2807</strain>
    </source>
</reference>
<sequence length="90" mass="9539">MIKNFTHTVEGRNQECCATLGEGTENTRVIISAAASAETLVILEADGAISALKARLESPETLLDNAIRKASEQKLIDAALQSGQVQTAQL</sequence>
<keyword evidence="2" id="KW-1185">Reference proteome</keyword>
<dbReference type="EMBL" id="LAQU01000072">
    <property type="protein sequence ID" value="KKB61099.1"/>
    <property type="molecule type" value="Genomic_DNA"/>
</dbReference>
<evidence type="ECO:0000313" key="2">
    <source>
        <dbReference type="Proteomes" id="UP000033618"/>
    </source>
</evidence>
<dbReference type="PATRIC" id="fig|28092.6.peg.5947"/>
<dbReference type="AlphaFoldDB" id="A0A0F5JU03"/>
<organism evidence="1 2">
    <name type="scientific">Robbsia andropogonis</name>
    <dbReference type="NCBI Taxonomy" id="28092"/>
    <lineage>
        <taxon>Bacteria</taxon>
        <taxon>Pseudomonadati</taxon>
        <taxon>Pseudomonadota</taxon>
        <taxon>Betaproteobacteria</taxon>
        <taxon>Burkholderiales</taxon>
        <taxon>Burkholderiaceae</taxon>
        <taxon>Robbsia</taxon>
    </lineage>
</organism>
<accession>A0A0F5JU03</accession>
<protein>
    <submittedName>
        <fullName evidence="1">Uncharacterized protein</fullName>
    </submittedName>
</protein>
<comment type="caution">
    <text evidence="1">The sequence shown here is derived from an EMBL/GenBank/DDBJ whole genome shotgun (WGS) entry which is preliminary data.</text>
</comment>
<name>A0A0F5JU03_9BURK</name>
<gene>
    <name evidence="1" type="ORF">WM40_25185</name>
</gene>
<evidence type="ECO:0000313" key="1">
    <source>
        <dbReference type="EMBL" id="KKB61099.1"/>
    </source>
</evidence>
<proteinExistence type="predicted"/>
<dbReference type="RefSeq" id="WP_024902443.1">
    <property type="nucleotide sequence ID" value="NZ_CADFGU010000001.1"/>
</dbReference>